<accession>A0A316WDN3</accession>
<name>A0A316WDN3_9FLAO</name>
<keyword evidence="2" id="KW-1185">Reference proteome</keyword>
<evidence type="ECO:0000313" key="1">
    <source>
        <dbReference type="EMBL" id="PWN59149.1"/>
    </source>
</evidence>
<proteinExistence type="predicted"/>
<sequence>MRKKINIKDELSYLVIFLVTKVNRGGREPGATVIVGERFVGEYNPKSNKVTFEDVNGQLWTFHVGSSCEIIERF</sequence>
<reference evidence="1" key="1">
    <citation type="submission" date="2018-04" db="EMBL/GenBank/DDBJ databases">
        <title>Draft Genome Sequences of Chryseobacterium lactis NCTC11390T isolated from milk, Chryseobacterium oncorhynchi 701B-08T from rainbow trout, and Chryseobacterium viscerum 687B-08T from diseased fish.</title>
        <authorList>
            <person name="Jeong J.-J."/>
            <person name="Lee Y.J."/>
            <person name="Pathiraja D."/>
            <person name="Park B."/>
            <person name="Choi I.-G."/>
            <person name="Kim K.D."/>
        </authorList>
    </citation>
    <scope>NUCLEOTIDE SEQUENCE [LARGE SCALE GENOMIC DNA]</scope>
    <source>
        <strain evidence="1">701B-08</strain>
    </source>
</reference>
<protein>
    <submittedName>
        <fullName evidence="1">Uncharacterized protein</fullName>
    </submittedName>
</protein>
<gene>
    <name evidence="1" type="ORF">C1638_021880</name>
</gene>
<comment type="caution">
    <text evidence="1">The sequence shown here is derived from an EMBL/GenBank/DDBJ whole genome shotgun (WGS) entry which is preliminary data.</text>
</comment>
<dbReference type="Proteomes" id="UP000236182">
    <property type="component" value="Unassembled WGS sequence"/>
</dbReference>
<organism evidence="1 2">
    <name type="scientific">Chryseobacterium oncorhynchi</name>
    <dbReference type="NCBI Taxonomy" id="741074"/>
    <lineage>
        <taxon>Bacteria</taxon>
        <taxon>Pseudomonadati</taxon>
        <taxon>Bacteroidota</taxon>
        <taxon>Flavobacteriia</taxon>
        <taxon>Flavobacteriales</taxon>
        <taxon>Weeksellaceae</taxon>
        <taxon>Chryseobacterium group</taxon>
        <taxon>Chryseobacterium</taxon>
    </lineage>
</organism>
<dbReference type="OrthoDB" id="1271842at2"/>
<dbReference type="AlphaFoldDB" id="A0A316WDN3"/>
<dbReference type="EMBL" id="PPEI02000014">
    <property type="protein sequence ID" value="PWN59149.1"/>
    <property type="molecule type" value="Genomic_DNA"/>
</dbReference>
<evidence type="ECO:0000313" key="2">
    <source>
        <dbReference type="Proteomes" id="UP000236182"/>
    </source>
</evidence>